<evidence type="ECO:0000256" key="6">
    <source>
        <dbReference type="ARBA" id="ARBA00022741"/>
    </source>
</evidence>
<sequence length="238" mass="26764">MGSEFYQEKQPDPVTDPYLVDYSPSVGALLDLPSEGGSGFLEKFSGNQPMEGARPLAMAYSGHQFGSYNPRLGDGRGLLLGEVLNKENIRWNIYLKGAGPTRFARGFDGRATLQSSIREHLGSEALNGLGIPSTRSLAVIGIRELIYRQKPELAAILVRVADCHIRFGSFEYFHHTNQPKNVKRLTDFAIQNYHNDLWNEPEKYRIFFRRVLTLTAQLISKWQAVGFVHGVMNTDNMT</sequence>
<evidence type="ECO:0000256" key="4">
    <source>
        <dbReference type="ARBA" id="ARBA00022695"/>
    </source>
</evidence>
<accession>A0A381YAJ2</accession>
<evidence type="ECO:0000256" key="8">
    <source>
        <dbReference type="ARBA" id="ARBA00022842"/>
    </source>
</evidence>
<dbReference type="GO" id="GO:0046872">
    <property type="term" value="F:metal ion binding"/>
    <property type="evidence" value="ECO:0007669"/>
    <property type="project" value="UniProtKB-KW"/>
</dbReference>
<evidence type="ECO:0000256" key="2">
    <source>
        <dbReference type="ARBA" id="ARBA00009747"/>
    </source>
</evidence>
<reference evidence="9" key="1">
    <citation type="submission" date="2018-05" db="EMBL/GenBank/DDBJ databases">
        <authorList>
            <person name="Lanie J.A."/>
            <person name="Ng W.-L."/>
            <person name="Kazmierczak K.M."/>
            <person name="Andrzejewski T.M."/>
            <person name="Davidsen T.M."/>
            <person name="Wayne K.J."/>
            <person name="Tettelin H."/>
            <person name="Glass J.I."/>
            <person name="Rusch D."/>
            <person name="Podicherti R."/>
            <person name="Tsui H.-C.T."/>
            <person name="Winkler M.E."/>
        </authorList>
    </citation>
    <scope>NUCLEOTIDE SEQUENCE</scope>
</reference>
<dbReference type="GO" id="GO:0005524">
    <property type="term" value="F:ATP binding"/>
    <property type="evidence" value="ECO:0007669"/>
    <property type="project" value="UniProtKB-KW"/>
</dbReference>
<comment type="similarity">
    <text evidence="2">Belongs to the SELO family.</text>
</comment>
<dbReference type="GO" id="GO:0070733">
    <property type="term" value="F:AMPylase activity"/>
    <property type="evidence" value="ECO:0007669"/>
    <property type="project" value="TreeGrafter"/>
</dbReference>
<dbReference type="Pfam" id="PF02696">
    <property type="entry name" value="SelO"/>
    <property type="match status" value="1"/>
</dbReference>
<feature type="non-terminal residue" evidence="9">
    <location>
        <position position="238"/>
    </location>
</feature>
<keyword evidence="4" id="KW-0548">Nucleotidyltransferase</keyword>
<name>A0A381YAJ2_9ZZZZ</name>
<proteinExistence type="inferred from homology"/>
<protein>
    <recommendedName>
        <fullName evidence="10">Selenoprotein O</fullName>
    </recommendedName>
</protein>
<evidence type="ECO:0000256" key="7">
    <source>
        <dbReference type="ARBA" id="ARBA00022840"/>
    </source>
</evidence>
<dbReference type="EMBL" id="UINC01017688">
    <property type="protein sequence ID" value="SVA73621.1"/>
    <property type="molecule type" value="Genomic_DNA"/>
</dbReference>
<evidence type="ECO:0000313" key="9">
    <source>
        <dbReference type="EMBL" id="SVA73621.1"/>
    </source>
</evidence>
<keyword evidence="8" id="KW-0460">Magnesium</keyword>
<dbReference type="InterPro" id="IPR003846">
    <property type="entry name" value="SelO"/>
</dbReference>
<organism evidence="9">
    <name type="scientific">marine metagenome</name>
    <dbReference type="NCBI Taxonomy" id="408172"/>
    <lineage>
        <taxon>unclassified sequences</taxon>
        <taxon>metagenomes</taxon>
        <taxon>ecological metagenomes</taxon>
    </lineage>
</organism>
<keyword evidence="5" id="KW-0479">Metal-binding</keyword>
<dbReference type="AlphaFoldDB" id="A0A381YAJ2"/>
<evidence type="ECO:0008006" key="10">
    <source>
        <dbReference type="Google" id="ProtNLM"/>
    </source>
</evidence>
<evidence type="ECO:0000256" key="1">
    <source>
        <dbReference type="ARBA" id="ARBA00001946"/>
    </source>
</evidence>
<keyword evidence="7" id="KW-0067">ATP-binding</keyword>
<dbReference type="PANTHER" id="PTHR32057">
    <property type="entry name" value="PROTEIN ADENYLYLTRANSFERASE SELO, MITOCHONDRIAL"/>
    <property type="match status" value="1"/>
</dbReference>
<evidence type="ECO:0000256" key="5">
    <source>
        <dbReference type="ARBA" id="ARBA00022723"/>
    </source>
</evidence>
<evidence type="ECO:0000256" key="3">
    <source>
        <dbReference type="ARBA" id="ARBA00022679"/>
    </source>
</evidence>
<comment type="cofactor">
    <cofactor evidence="1">
        <name>Mg(2+)</name>
        <dbReference type="ChEBI" id="CHEBI:18420"/>
    </cofactor>
</comment>
<dbReference type="PANTHER" id="PTHR32057:SF14">
    <property type="entry name" value="PROTEIN ADENYLYLTRANSFERASE SELO, MITOCHONDRIAL"/>
    <property type="match status" value="1"/>
</dbReference>
<gene>
    <name evidence="9" type="ORF">METZ01_LOCUS126475</name>
</gene>
<keyword evidence="3" id="KW-0808">Transferase</keyword>
<keyword evidence="6" id="KW-0547">Nucleotide-binding</keyword>